<keyword evidence="2 6" id="KW-0805">Transcription regulation</keyword>
<organism evidence="9 10">
    <name type="scientific">Methylobacterium gnaphalii</name>
    <dbReference type="NCBI Taxonomy" id="1010610"/>
    <lineage>
        <taxon>Bacteria</taxon>
        <taxon>Pseudomonadati</taxon>
        <taxon>Pseudomonadota</taxon>
        <taxon>Alphaproteobacteria</taxon>
        <taxon>Hyphomicrobiales</taxon>
        <taxon>Methylobacteriaceae</taxon>
        <taxon>Methylobacterium</taxon>
    </lineage>
</organism>
<evidence type="ECO:0000259" key="8">
    <source>
        <dbReference type="Pfam" id="PF08281"/>
    </source>
</evidence>
<dbReference type="InterPro" id="IPR013325">
    <property type="entry name" value="RNA_pol_sigma_r2"/>
</dbReference>
<dbReference type="Gene3D" id="1.10.1740.10">
    <property type="match status" value="1"/>
</dbReference>
<sequence>MRVSGSCRLTALPKLVYTGTSKTRDEASAPGGRAVLTDDSTLTRLLAKIAGGDLRGIDELYERTAPKLFGLILRIQRDRSLAEDVLQDVYLRIWQVAGSYAPDVGRPLPWLCTIARNRAIDSVRRKREEQVPVYGRDGGEDWMARLADPRDEATAFLDRDALATCLGRLEPAHRDCVVQAYCEGLSRDELAMRFDRPVNTIKTWLHRALASLKGCLEEVT</sequence>
<evidence type="ECO:0000256" key="1">
    <source>
        <dbReference type="ARBA" id="ARBA00010641"/>
    </source>
</evidence>
<dbReference type="InterPro" id="IPR014284">
    <property type="entry name" value="RNA_pol_sigma-70_dom"/>
</dbReference>
<comment type="similarity">
    <text evidence="1 6">Belongs to the sigma-70 factor family. ECF subfamily.</text>
</comment>
<feature type="domain" description="RNA polymerase sigma-70 region 2" evidence="7">
    <location>
        <begin position="60"/>
        <end position="127"/>
    </location>
</feature>
<dbReference type="PROSITE" id="PS01063">
    <property type="entry name" value="SIGMA70_ECF"/>
    <property type="match status" value="1"/>
</dbReference>
<protein>
    <recommendedName>
        <fullName evidence="6">RNA polymerase sigma factor</fullName>
    </recommendedName>
</protein>
<dbReference type="GO" id="GO:0003677">
    <property type="term" value="F:DNA binding"/>
    <property type="evidence" value="ECO:0007669"/>
    <property type="project" value="UniProtKB-KW"/>
</dbReference>
<keyword evidence="10" id="KW-1185">Reference proteome</keyword>
<dbReference type="GO" id="GO:0016987">
    <property type="term" value="F:sigma factor activity"/>
    <property type="evidence" value="ECO:0007669"/>
    <property type="project" value="UniProtKB-KW"/>
</dbReference>
<dbReference type="InterPro" id="IPR039425">
    <property type="entry name" value="RNA_pol_sigma-70-like"/>
</dbReference>
<keyword evidence="4 6" id="KW-0238">DNA-binding</keyword>
<dbReference type="InterPro" id="IPR036388">
    <property type="entry name" value="WH-like_DNA-bd_sf"/>
</dbReference>
<comment type="caution">
    <text evidence="9">The sequence shown here is derived from an EMBL/GenBank/DDBJ whole genome shotgun (WGS) entry which is preliminary data.</text>
</comment>
<dbReference type="PANTHER" id="PTHR43133:SF62">
    <property type="entry name" value="RNA POLYMERASE SIGMA FACTOR SIGZ"/>
    <property type="match status" value="1"/>
</dbReference>
<dbReference type="SUPFAM" id="SSF88946">
    <property type="entry name" value="Sigma2 domain of RNA polymerase sigma factors"/>
    <property type="match status" value="1"/>
</dbReference>
<dbReference type="PANTHER" id="PTHR43133">
    <property type="entry name" value="RNA POLYMERASE ECF-TYPE SIGMA FACTO"/>
    <property type="match status" value="1"/>
</dbReference>
<dbReference type="InterPro" id="IPR013249">
    <property type="entry name" value="RNA_pol_sigma70_r4_t2"/>
</dbReference>
<keyword evidence="3 6" id="KW-0731">Sigma factor</keyword>
<name>A0A512JM95_9HYPH</name>
<evidence type="ECO:0000313" key="10">
    <source>
        <dbReference type="Proteomes" id="UP000321750"/>
    </source>
</evidence>
<dbReference type="SUPFAM" id="SSF88659">
    <property type="entry name" value="Sigma3 and sigma4 domains of RNA polymerase sigma factors"/>
    <property type="match status" value="1"/>
</dbReference>
<dbReference type="InterPro" id="IPR013324">
    <property type="entry name" value="RNA_pol_sigma_r3/r4-like"/>
</dbReference>
<gene>
    <name evidence="9" type="primary">rpoE</name>
    <name evidence="9" type="ORF">MGN01_29350</name>
</gene>
<dbReference type="InterPro" id="IPR007627">
    <property type="entry name" value="RNA_pol_sigma70_r2"/>
</dbReference>
<dbReference type="Proteomes" id="UP000321750">
    <property type="component" value="Unassembled WGS sequence"/>
</dbReference>
<keyword evidence="5 6" id="KW-0804">Transcription</keyword>
<evidence type="ECO:0000256" key="6">
    <source>
        <dbReference type="RuleBase" id="RU000716"/>
    </source>
</evidence>
<dbReference type="NCBIfam" id="TIGR02937">
    <property type="entry name" value="sigma70-ECF"/>
    <property type="match status" value="1"/>
</dbReference>
<feature type="domain" description="RNA polymerase sigma factor 70 region 4 type 2" evidence="8">
    <location>
        <begin position="160"/>
        <end position="212"/>
    </location>
</feature>
<dbReference type="Gene3D" id="1.10.10.10">
    <property type="entry name" value="Winged helix-like DNA-binding domain superfamily/Winged helix DNA-binding domain"/>
    <property type="match status" value="1"/>
</dbReference>
<dbReference type="GO" id="GO:0006352">
    <property type="term" value="P:DNA-templated transcription initiation"/>
    <property type="evidence" value="ECO:0007669"/>
    <property type="project" value="InterPro"/>
</dbReference>
<reference evidence="9 10" key="1">
    <citation type="submission" date="2019-07" db="EMBL/GenBank/DDBJ databases">
        <title>Whole genome shotgun sequence of Methylobacterium gnaphalii NBRC 107716.</title>
        <authorList>
            <person name="Hosoyama A."/>
            <person name="Uohara A."/>
            <person name="Ohji S."/>
            <person name="Ichikawa N."/>
        </authorList>
    </citation>
    <scope>NUCLEOTIDE SEQUENCE [LARGE SCALE GENOMIC DNA]</scope>
    <source>
        <strain evidence="9 10">NBRC 107716</strain>
    </source>
</reference>
<evidence type="ECO:0000256" key="4">
    <source>
        <dbReference type="ARBA" id="ARBA00023125"/>
    </source>
</evidence>
<evidence type="ECO:0000259" key="7">
    <source>
        <dbReference type="Pfam" id="PF04542"/>
    </source>
</evidence>
<evidence type="ECO:0000313" key="9">
    <source>
        <dbReference type="EMBL" id="GEP11090.1"/>
    </source>
</evidence>
<evidence type="ECO:0000256" key="5">
    <source>
        <dbReference type="ARBA" id="ARBA00023163"/>
    </source>
</evidence>
<dbReference type="InterPro" id="IPR000838">
    <property type="entry name" value="RNA_pol_sigma70_ECF_CS"/>
</dbReference>
<dbReference type="Pfam" id="PF08281">
    <property type="entry name" value="Sigma70_r4_2"/>
    <property type="match status" value="1"/>
</dbReference>
<evidence type="ECO:0000256" key="3">
    <source>
        <dbReference type="ARBA" id="ARBA00023082"/>
    </source>
</evidence>
<dbReference type="Pfam" id="PF04542">
    <property type="entry name" value="Sigma70_r2"/>
    <property type="match status" value="1"/>
</dbReference>
<dbReference type="AlphaFoldDB" id="A0A512JM95"/>
<evidence type="ECO:0000256" key="2">
    <source>
        <dbReference type="ARBA" id="ARBA00023015"/>
    </source>
</evidence>
<proteinExistence type="inferred from homology"/>
<accession>A0A512JM95</accession>
<dbReference type="EMBL" id="BJZV01000015">
    <property type="protein sequence ID" value="GEP11090.1"/>
    <property type="molecule type" value="Genomic_DNA"/>
</dbReference>